<dbReference type="EMBL" id="NPCC01000031">
    <property type="protein sequence ID" value="PAE87676.1"/>
    <property type="molecule type" value="Genomic_DNA"/>
</dbReference>
<dbReference type="AlphaFoldDB" id="A0A268NW16"/>
<protein>
    <recommendedName>
        <fullName evidence="1">DUF4325 domain-containing protein</fullName>
    </recommendedName>
</protein>
<proteinExistence type="predicted"/>
<dbReference type="InterPro" id="IPR025474">
    <property type="entry name" value="DUF4325"/>
</dbReference>
<evidence type="ECO:0000313" key="2">
    <source>
        <dbReference type="EMBL" id="PAE87676.1"/>
    </source>
</evidence>
<feature type="domain" description="DUF4325" evidence="1">
    <location>
        <begin position="21"/>
        <end position="80"/>
    </location>
</feature>
<evidence type="ECO:0000259" key="1">
    <source>
        <dbReference type="Pfam" id="PF14213"/>
    </source>
</evidence>
<sequence>MKLEIKLSDLGRSLMSRDIGEKAREQLLGVMEETRKITISFEGVFMISNSFADECLGKLIKTIGLQRFKECFEVSGLVNTSIELILKRAIKQRLAADQN</sequence>
<dbReference type="Proteomes" id="UP000216207">
    <property type="component" value="Unassembled WGS sequence"/>
</dbReference>
<name>A0A268NW16_SHOCL</name>
<organism evidence="2 3">
    <name type="scientific">Shouchella clausii</name>
    <name type="common">Alkalihalobacillus clausii</name>
    <dbReference type="NCBI Taxonomy" id="79880"/>
    <lineage>
        <taxon>Bacteria</taxon>
        <taxon>Bacillati</taxon>
        <taxon>Bacillota</taxon>
        <taxon>Bacilli</taxon>
        <taxon>Bacillales</taxon>
        <taxon>Bacillaceae</taxon>
        <taxon>Shouchella</taxon>
    </lineage>
</organism>
<dbReference type="Pfam" id="PF14213">
    <property type="entry name" value="DUF4325"/>
    <property type="match status" value="1"/>
</dbReference>
<dbReference type="RefSeq" id="WP_095327067.1">
    <property type="nucleotide sequence ID" value="NZ_NPCC01000031.1"/>
</dbReference>
<comment type="caution">
    <text evidence="2">The sequence shown here is derived from an EMBL/GenBank/DDBJ whole genome shotgun (WGS) entry which is preliminary data.</text>
</comment>
<evidence type="ECO:0000313" key="3">
    <source>
        <dbReference type="Proteomes" id="UP000216207"/>
    </source>
</evidence>
<reference evidence="2 3" key="1">
    <citation type="submission" date="2017-07" db="EMBL/GenBank/DDBJ databases">
        <title>Isolation and whole genome analysis of endospore-forming bacteria from heroin.</title>
        <authorList>
            <person name="Kalinowski J."/>
            <person name="Ahrens B."/>
            <person name="Al-Dilaimi A."/>
            <person name="Winkler A."/>
            <person name="Wibberg D."/>
            <person name="Schleenbecker U."/>
            <person name="Ruckert C."/>
            <person name="Wolfel R."/>
            <person name="Grass G."/>
        </authorList>
    </citation>
    <scope>NUCLEOTIDE SEQUENCE [LARGE SCALE GENOMIC DNA]</scope>
    <source>
        <strain evidence="2 3">7539</strain>
    </source>
</reference>
<gene>
    <name evidence="2" type="ORF">CHH72_17060</name>
</gene>
<accession>A0A268NW16</accession>